<evidence type="ECO:0000313" key="8">
    <source>
        <dbReference type="Proteomes" id="UP000268469"/>
    </source>
</evidence>
<keyword evidence="4" id="KW-0479">Metal-binding</keyword>
<evidence type="ECO:0000313" key="7">
    <source>
        <dbReference type="EMBL" id="RKX70381.1"/>
    </source>
</evidence>
<protein>
    <recommendedName>
        <fullName evidence="3">Glyceraldehyde 3-phosphate phosphatase</fullName>
    </recommendedName>
</protein>
<dbReference type="PANTHER" id="PTHR46470:SF2">
    <property type="entry name" value="GLYCERALDEHYDE 3-PHOSPHATE PHOSPHATASE"/>
    <property type="match status" value="1"/>
</dbReference>
<evidence type="ECO:0000256" key="4">
    <source>
        <dbReference type="ARBA" id="ARBA00022723"/>
    </source>
</evidence>
<dbReference type="InterPro" id="IPR023214">
    <property type="entry name" value="HAD_sf"/>
</dbReference>
<evidence type="ECO:0000256" key="1">
    <source>
        <dbReference type="ARBA" id="ARBA00001946"/>
    </source>
</evidence>
<evidence type="ECO:0000256" key="6">
    <source>
        <dbReference type="ARBA" id="ARBA00022842"/>
    </source>
</evidence>
<keyword evidence="6" id="KW-0460">Magnesium</keyword>
<dbReference type="NCBIfam" id="TIGR01549">
    <property type="entry name" value="HAD-SF-IA-v1"/>
    <property type="match status" value="1"/>
</dbReference>
<dbReference type="InterPro" id="IPR011950">
    <property type="entry name" value="HAD-SF_hydro_IA_CTE7"/>
</dbReference>
<dbReference type="Proteomes" id="UP000268469">
    <property type="component" value="Unassembled WGS sequence"/>
</dbReference>
<dbReference type="PANTHER" id="PTHR46470">
    <property type="entry name" value="N-ACYLNEURAMINATE-9-PHOSPHATASE"/>
    <property type="match status" value="1"/>
</dbReference>
<dbReference type="NCBIfam" id="TIGR01662">
    <property type="entry name" value="HAD-SF-IIIA"/>
    <property type="match status" value="1"/>
</dbReference>
<evidence type="ECO:0000256" key="2">
    <source>
        <dbReference type="ARBA" id="ARBA00003513"/>
    </source>
</evidence>
<dbReference type="NCBIfam" id="TIGR02253">
    <property type="entry name" value="CTE7"/>
    <property type="match status" value="1"/>
</dbReference>
<comment type="caution">
    <text evidence="7">The sequence shown here is derived from an EMBL/GenBank/DDBJ whole genome shotgun (WGS) entry which is preliminary data.</text>
</comment>
<dbReference type="PRINTS" id="PR00413">
    <property type="entry name" value="HADHALOGNASE"/>
</dbReference>
<dbReference type="AlphaFoldDB" id="A0A660SK12"/>
<sequence length="230" mass="26165">MIRAVIFDLDNTLLDFMRMKEEAIEAAIEAMIDAGLKIDRKVAKEKIYAIYETKGIEYQQVFDRFLEEVLGEIDYKIHAAGITGYRRAREARLVTYPHVNLALTELLKRGLKLGVVSDAPRLQAWLRLCALNLHHHFDVVVTFEDTGRRKPDPAPFLKALTQLNTRPEETIMVGDWVERDIEGARQIGIKTVFARYGDVTGTEDSGADYEIDDIMDLIPIIDKENGADRS</sequence>
<dbReference type="SFLD" id="SFLDS00003">
    <property type="entry name" value="Haloacid_Dehalogenase"/>
    <property type="match status" value="1"/>
</dbReference>
<dbReference type="InterPro" id="IPR006439">
    <property type="entry name" value="HAD-SF_hydro_IA"/>
</dbReference>
<dbReference type="Pfam" id="PF13419">
    <property type="entry name" value="HAD_2"/>
    <property type="match status" value="1"/>
</dbReference>
<name>A0A660SK12_UNCW3</name>
<dbReference type="EMBL" id="QNBE01000041">
    <property type="protein sequence ID" value="RKX70381.1"/>
    <property type="molecule type" value="Genomic_DNA"/>
</dbReference>
<dbReference type="SFLD" id="SFLDG01129">
    <property type="entry name" value="C1.5:_HAD__Beta-PGM__Phosphata"/>
    <property type="match status" value="1"/>
</dbReference>
<evidence type="ECO:0000256" key="5">
    <source>
        <dbReference type="ARBA" id="ARBA00022801"/>
    </source>
</evidence>
<dbReference type="SUPFAM" id="SSF56784">
    <property type="entry name" value="HAD-like"/>
    <property type="match status" value="1"/>
</dbReference>
<dbReference type="InterPro" id="IPR041492">
    <property type="entry name" value="HAD_2"/>
</dbReference>
<dbReference type="InterPro" id="IPR036412">
    <property type="entry name" value="HAD-like_sf"/>
</dbReference>
<comment type="cofactor">
    <cofactor evidence="1">
        <name>Mg(2+)</name>
        <dbReference type="ChEBI" id="CHEBI:18420"/>
    </cofactor>
</comment>
<dbReference type="InterPro" id="IPR006549">
    <property type="entry name" value="HAD-SF_hydro_IIIA"/>
</dbReference>
<evidence type="ECO:0000256" key="3">
    <source>
        <dbReference type="ARBA" id="ARBA00019531"/>
    </source>
</evidence>
<dbReference type="SFLD" id="SFLDG01135">
    <property type="entry name" value="C1.5.6:_HAD__Beta-PGM__Phospha"/>
    <property type="match status" value="1"/>
</dbReference>
<dbReference type="GO" id="GO:0046872">
    <property type="term" value="F:metal ion binding"/>
    <property type="evidence" value="ECO:0007669"/>
    <property type="project" value="UniProtKB-KW"/>
</dbReference>
<reference evidence="7 8" key="1">
    <citation type="submission" date="2018-06" db="EMBL/GenBank/DDBJ databases">
        <title>Extensive metabolic versatility and redundancy in microbially diverse, dynamic hydrothermal sediments.</title>
        <authorList>
            <person name="Dombrowski N."/>
            <person name="Teske A."/>
            <person name="Baker B.J."/>
        </authorList>
    </citation>
    <scope>NUCLEOTIDE SEQUENCE [LARGE SCALE GENOMIC DNA]</scope>
    <source>
        <strain evidence="7">B36_G15</strain>
    </source>
</reference>
<dbReference type="Gene3D" id="1.10.150.520">
    <property type="match status" value="1"/>
</dbReference>
<dbReference type="Gene3D" id="3.40.50.1000">
    <property type="entry name" value="HAD superfamily/HAD-like"/>
    <property type="match status" value="1"/>
</dbReference>
<gene>
    <name evidence="7" type="ORF">DRP53_05205</name>
</gene>
<dbReference type="GO" id="GO:0016791">
    <property type="term" value="F:phosphatase activity"/>
    <property type="evidence" value="ECO:0007669"/>
    <property type="project" value="TreeGrafter"/>
</dbReference>
<accession>A0A660SK12</accession>
<dbReference type="InterPro" id="IPR051400">
    <property type="entry name" value="HAD-like_hydrolase"/>
</dbReference>
<dbReference type="NCBIfam" id="TIGR01509">
    <property type="entry name" value="HAD-SF-IA-v3"/>
    <property type="match status" value="1"/>
</dbReference>
<proteinExistence type="predicted"/>
<keyword evidence="5" id="KW-0378">Hydrolase</keyword>
<dbReference type="GO" id="GO:0044281">
    <property type="term" value="P:small molecule metabolic process"/>
    <property type="evidence" value="ECO:0007669"/>
    <property type="project" value="UniProtKB-ARBA"/>
</dbReference>
<comment type="function">
    <text evidence="2">Catalyzes the dephosphorylation of D,L-glyceraldehyde 3-phosphate in vitro.</text>
</comment>
<organism evidence="7 8">
    <name type="scientific">candidate division WOR-3 bacterium</name>
    <dbReference type="NCBI Taxonomy" id="2052148"/>
    <lineage>
        <taxon>Bacteria</taxon>
        <taxon>Bacteria division WOR-3</taxon>
    </lineage>
</organism>